<comment type="caution">
    <text evidence="1">The sequence shown here is derived from an EMBL/GenBank/DDBJ whole genome shotgun (WGS) entry which is preliminary data.</text>
</comment>
<evidence type="ECO:0000313" key="2">
    <source>
        <dbReference type="Proteomes" id="UP000805193"/>
    </source>
</evidence>
<keyword evidence="2" id="KW-1185">Reference proteome</keyword>
<proteinExistence type="predicted"/>
<evidence type="ECO:0000313" key="1">
    <source>
        <dbReference type="EMBL" id="KAG0444826.1"/>
    </source>
</evidence>
<sequence length="313" mass="35370">MPRRLPECKVQSSRLGVLAQPSSHQRGLCGFSDPSGPTKSPTCQDDSPIVLALSPEWCLTPLLLRAARGPLLPLHGVRWRPWRYLPIRQNHLHPPNEEVLREAAVAWTSTASTAPDSLAKGEQIGRLESRHREQDQRCKRLLQANAPDDDRGTEAKRKREVRRRQHFTPAEQFPGATARFRSMFMENPFGVTCAVCDRLCFARDVSTIGGVSDEKRDTGACALRQCIESADVYNEPACRTCRESLLKGAVPRFANVNGRKYPPVPEHLPRLNVVEERLVAPRLPFISLRRLRWYNKDNRGQCGCHITKYPITP</sequence>
<organism evidence="1 2">
    <name type="scientific">Ixodes persulcatus</name>
    <name type="common">Taiga tick</name>
    <dbReference type="NCBI Taxonomy" id="34615"/>
    <lineage>
        <taxon>Eukaryota</taxon>
        <taxon>Metazoa</taxon>
        <taxon>Ecdysozoa</taxon>
        <taxon>Arthropoda</taxon>
        <taxon>Chelicerata</taxon>
        <taxon>Arachnida</taxon>
        <taxon>Acari</taxon>
        <taxon>Parasitiformes</taxon>
        <taxon>Ixodida</taxon>
        <taxon>Ixodoidea</taxon>
        <taxon>Ixodidae</taxon>
        <taxon>Ixodinae</taxon>
        <taxon>Ixodes</taxon>
    </lineage>
</organism>
<dbReference type="Proteomes" id="UP000805193">
    <property type="component" value="Unassembled WGS sequence"/>
</dbReference>
<reference evidence="1 2" key="1">
    <citation type="journal article" date="2020" name="Cell">
        <title>Large-Scale Comparative Analyses of Tick Genomes Elucidate Their Genetic Diversity and Vector Capacities.</title>
        <authorList>
            <consortium name="Tick Genome and Microbiome Consortium (TIGMIC)"/>
            <person name="Jia N."/>
            <person name="Wang J."/>
            <person name="Shi W."/>
            <person name="Du L."/>
            <person name="Sun Y."/>
            <person name="Zhan W."/>
            <person name="Jiang J.F."/>
            <person name="Wang Q."/>
            <person name="Zhang B."/>
            <person name="Ji P."/>
            <person name="Bell-Sakyi L."/>
            <person name="Cui X.M."/>
            <person name="Yuan T.T."/>
            <person name="Jiang B.G."/>
            <person name="Yang W.F."/>
            <person name="Lam T.T."/>
            <person name="Chang Q.C."/>
            <person name="Ding S.J."/>
            <person name="Wang X.J."/>
            <person name="Zhu J.G."/>
            <person name="Ruan X.D."/>
            <person name="Zhao L."/>
            <person name="Wei J.T."/>
            <person name="Ye R.Z."/>
            <person name="Que T.C."/>
            <person name="Du C.H."/>
            <person name="Zhou Y.H."/>
            <person name="Cheng J.X."/>
            <person name="Dai P.F."/>
            <person name="Guo W.B."/>
            <person name="Han X.H."/>
            <person name="Huang E.J."/>
            <person name="Li L.F."/>
            <person name="Wei W."/>
            <person name="Gao Y.C."/>
            <person name="Liu J.Z."/>
            <person name="Shao H.Z."/>
            <person name="Wang X."/>
            <person name="Wang C.C."/>
            <person name="Yang T.C."/>
            <person name="Huo Q.B."/>
            <person name="Li W."/>
            <person name="Chen H.Y."/>
            <person name="Chen S.E."/>
            <person name="Zhou L.G."/>
            <person name="Ni X.B."/>
            <person name="Tian J.H."/>
            <person name="Sheng Y."/>
            <person name="Liu T."/>
            <person name="Pan Y.S."/>
            <person name="Xia L.Y."/>
            <person name="Li J."/>
            <person name="Zhao F."/>
            <person name="Cao W.C."/>
        </authorList>
    </citation>
    <scope>NUCLEOTIDE SEQUENCE [LARGE SCALE GENOMIC DNA]</scope>
    <source>
        <strain evidence="1">Iper-2018</strain>
    </source>
</reference>
<gene>
    <name evidence="1" type="ORF">HPB47_013340</name>
</gene>
<accession>A0AC60QZP1</accession>
<protein>
    <submittedName>
        <fullName evidence="1">Uncharacterized protein</fullName>
    </submittedName>
</protein>
<dbReference type="EMBL" id="JABSTQ010001405">
    <property type="protein sequence ID" value="KAG0444826.1"/>
    <property type="molecule type" value="Genomic_DNA"/>
</dbReference>
<name>A0AC60QZP1_IXOPE</name>